<evidence type="ECO:0000313" key="16">
    <source>
        <dbReference type="Proteomes" id="UP000199666"/>
    </source>
</evidence>
<reference evidence="15 16" key="1">
    <citation type="submission" date="2016-10" db="EMBL/GenBank/DDBJ databases">
        <authorList>
            <person name="de Groot N.N."/>
        </authorList>
    </citation>
    <scope>NUCLEOTIDE SEQUENCE [LARGE SCALE GENOMIC DNA]</scope>
    <source>
        <strain evidence="15 16">DSM 18684</strain>
    </source>
</reference>
<dbReference type="Gene3D" id="2.170.130.10">
    <property type="entry name" value="TonB-dependent receptor, plug domain"/>
    <property type="match status" value="1"/>
</dbReference>
<dbReference type="InterPro" id="IPR023997">
    <property type="entry name" value="TonB-dep_OMP_SusC/RagA_CS"/>
</dbReference>
<comment type="subcellular location">
    <subcellularLocation>
        <location evidence="1 10">Cell outer membrane</location>
        <topology evidence="1 10">Multi-pass membrane protein</topology>
    </subcellularLocation>
</comment>
<feature type="domain" description="TonB-dependent receptor plug" evidence="14">
    <location>
        <begin position="118"/>
        <end position="223"/>
    </location>
</feature>
<evidence type="ECO:0000256" key="7">
    <source>
        <dbReference type="ARBA" id="ARBA00023136"/>
    </source>
</evidence>
<feature type="signal peptide" evidence="12">
    <location>
        <begin position="1"/>
        <end position="22"/>
    </location>
</feature>
<proteinExistence type="inferred from homology"/>
<evidence type="ECO:0000256" key="11">
    <source>
        <dbReference type="RuleBase" id="RU003357"/>
    </source>
</evidence>
<dbReference type="Gene3D" id="2.60.40.1120">
    <property type="entry name" value="Carboxypeptidase-like, regulatory domain"/>
    <property type="match status" value="1"/>
</dbReference>
<dbReference type="InterPro" id="IPR023996">
    <property type="entry name" value="TonB-dep_OMP_SusC/RagA"/>
</dbReference>
<dbReference type="SUPFAM" id="SSF56935">
    <property type="entry name" value="Porins"/>
    <property type="match status" value="1"/>
</dbReference>
<evidence type="ECO:0000256" key="9">
    <source>
        <dbReference type="ARBA" id="ARBA00023237"/>
    </source>
</evidence>
<dbReference type="NCBIfam" id="TIGR04057">
    <property type="entry name" value="SusC_RagA_signa"/>
    <property type="match status" value="1"/>
</dbReference>
<keyword evidence="6 11" id="KW-0798">TonB box</keyword>
<keyword evidence="2 10" id="KW-0813">Transport</keyword>
<dbReference type="GO" id="GO:0015344">
    <property type="term" value="F:siderophore uptake transmembrane transporter activity"/>
    <property type="evidence" value="ECO:0007669"/>
    <property type="project" value="TreeGrafter"/>
</dbReference>
<dbReference type="Pfam" id="PF13715">
    <property type="entry name" value="CarbopepD_reg_2"/>
    <property type="match status" value="1"/>
</dbReference>
<evidence type="ECO:0000259" key="13">
    <source>
        <dbReference type="Pfam" id="PF00593"/>
    </source>
</evidence>
<evidence type="ECO:0000256" key="5">
    <source>
        <dbReference type="ARBA" id="ARBA00022729"/>
    </source>
</evidence>
<keyword evidence="7 10" id="KW-0472">Membrane</keyword>
<dbReference type="GO" id="GO:0044718">
    <property type="term" value="P:siderophore transmembrane transport"/>
    <property type="evidence" value="ECO:0007669"/>
    <property type="project" value="TreeGrafter"/>
</dbReference>
<sequence length="1035" mass="112155">MKGKSTFILLLFSLLFSASAWAQEIDVSGRVTAKSDGSPLPGVSVVIQGAKTGVATNADGRFSIRVPKTGTVLVFSQIGLANQTFTVNNNQPINIQMVDEVGALSEIVVVGYGTQKKSVVTGAISQVKASDLENMPVTRIEQSLQGRTSGLTITTGSGQPGDGATLRVRGTTSINNSEVLYIVDGVQVGGGIDYLNQADIESIEVLKDAASAAIYGARAANGVIIVSTKKGSRNGKMNVNYHTYLGTQAPVRKLELLNATQFATLYNEAEYARTPNLVTPRFPNPSQYGVGTDWQAAVFNDNAKVQNHELSIAGGNEKSTYYSSFGYFDQDGIVATSNSQYKRFTARFNSEHQITKGIKFGQNIGYTRTNSIGVGTNTEYGSPLGRAINMDPITPLIETNPAKYNAPPYSNQPVVRNSQGLPYGISEGIAQSEILNPIAALAVAQGRGWSDKVVGNAFVEVELIKGLKIRSQGGVDLAFWGGEGFTPIHYLSPTFSTTVNTYSRNSNRGLFWSLENTISYQKSIQNHNFTALIGYSAQKNKGELHSGSLQGLPVDNLKDASLGFSVPKENRDFGGGEYLNTLNSAFARLTYDFNEKYLFTGIIRRDGSSRFGSNNKYGIFPSGSAGWVVTKEGFFPQNNIVNFLKIRGSYGITGNDQIGDFRYISTVSGGRNYTLGTSAGLNIGVSPDALSNPDLQWEETSSADIGLDATLFSNISLTANWYNKKTTGMLLQIAVPGYVGNNGPIGNIADLTNKGFELELGYNKKLGDFSFRVAANGSFVKNNIVFLGAEKEFLEGQKITPQGLEVTRTKLGYPIGSFFGYRNEGLFQNQTDINNYKNAAGSLLQPNAKPGDIRFADINNDGKIDADDREVIGNPTPDFTYGITFNAAYKGFDMVVLGQGVSGNQIFNALRRFDLPASNYTTDILSRWTGEGTSNTMPRLTLDDSNNNYSRSSSLFLEDGAYFRIKTLQVGYTLPNTLTKKAGINKIRFYLMANNLVTFTKYKGYDPEIGGGSYGIDRGFYPQARTFYAGLNVGF</sequence>
<evidence type="ECO:0000256" key="4">
    <source>
        <dbReference type="ARBA" id="ARBA00022692"/>
    </source>
</evidence>
<dbReference type="Proteomes" id="UP000199666">
    <property type="component" value="Unassembled WGS sequence"/>
</dbReference>
<evidence type="ECO:0000256" key="3">
    <source>
        <dbReference type="ARBA" id="ARBA00022452"/>
    </source>
</evidence>
<keyword evidence="9 10" id="KW-0998">Cell outer membrane</keyword>
<dbReference type="GO" id="GO:0009279">
    <property type="term" value="C:cell outer membrane"/>
    <property type="evidence" value="ECO:0007669"/>
    <property type="project" value="UniProtKB-SubCell"/>
</dbReference>
<dbReference type="InterPro" id="IPR012910">
    <property type="entry name" value="Plug_dom"/>
</dbReference>
<dbReference type="NCBIfam" id="TIGR04056">
    <property type="entry name" value="OMP_RagA_SusC"/>
    <property type="match status" value="1"/>
</dbReference>
<keyword evidence="8" id="KW-0675">Receptor</keyword>
<organism evidence="15 16">
    <name type="scientific">Pedobacter insulae</name>
    <dbReference type="NCBI Taxonomy" id="414048"/>
    <lineage>
        <taxon>Bacteria</taxon>
        <taxon>Pseudomonadati</taxon>
        <taxon>Bacteroidota</taxon>
        <taxon>Sphingobacteriia</taxon>
        <taxon>Sphingobacteriales</taxon>
        <taxon>Sphingobacteriaceae</taxon>
        <taxon>Pedobacter</taxon>
    </lineage>
</organism>
<evidence type="ECO:0000256" key="6">
    <source>
        <dbReference type="ARBA" id="ARBA00023077"/>
    </source>
</evidence>
<dbReference type="InterPro" id="IPR039426">
    <property type="entry name" value="TonB-dep_rcpt-like"/>
</dbReference>
<evidence type="ECO:0000259" key="14">
    <source>
        <dbReference type="Pfam" id="PF07715"/>
    </source>
</evidence>
<comment type="similarity">
    <text evidence="10 11">Belongs to the TonB-dependent receptor family.</text>
</comment>
<dbReference type="STRING" id="414048.SAMN04489864_11442"/>
<evidence type="ECO:0000256" key="10">
    <source>
        <dbReference type="PROSITE-ProRule" id="PRU01360"/>
    </source>
</evidence>
<evidence type="ECO:0000313" key="15">
    <source>
        <dbReference type="EMBL" id="SFH48383.1"/>
    </source>
</evidence>
<keyword evidence="3 10" id="KW-1134">Transmembrane beta strand</keyword>
<dbReference type="Gene3D" id="2.40.170.20">
    <property type="entry name" value="TonB-dependent receptor, beta-barrel domain"/>
    <property type="match status" value="1"/>
</dbReference>
<protein>
    <submittedName>
        <fullName evidence="15">TonB-linked outer membrane protein, SusC/RagA family</fullName>
    </submittedName>
</protein>
<gene>
    <name evidence="15" type="ORF">SAMN04489864_11442</name>
</gene>
<evidence type="ECO:0000256" key="1">
    <source>
        <dbReference type="ARBA" id="ARBA00004571"/>
    </source>
</evidence>
<dbReference type="SUPFAM" id="SSF49464">
    <property type="entry name" value="Carboxypeptidase regulatory domain-like"/>
    <property type="match status" value="1"/>
</dbReference>
<dbReference type="RefSeq" id="WP_090997885.1">
    <property type="nucleotide sequence ID" value="NZ_FOPP01000014.1"/>
</dbReference>
<feature type="chain" id="PRO_5011658645" evidence="12">
    <location>
        <begin position="23"/>
        <end position="1035"/>
    </location>
</feature>
<dbReference type="PANTHER" id="PTHR30069">
    <property type="entry name" value="TONB-DEPENDENT OUTER MEMBRANE RECEPTOR"/>
    <property type="match status" value="1"/>
</dbReference>
<dbReference type="AlphaFoldDB" id="A0A1I3AE62"/>
<dbReference type="OrthoDB" id="9768177at2"/>
<evidence type="ECO:0000256" key="2">
    <source>
        <dbReference type="ARBA" id="ARBA00022448"/>
    </source>
</evidence>
<dbReference type="InterPro" id="IPR037066">
    <property type="entry name" value="Plug_dom_sf"/>
</dbReference>
<dbReference type="EMBL" id="FOPP01000014">
    <property type="protein sequence ID" value="SFH48383.1"/>
    <property type="molecule type" value="Genomic_DNA"/>
</dbReference>
<evidence type="ECO:0000256" key="8">
    <source>
        <dbReference type="ARBA" id="ARBA00023170"/>
    </source>
</evidence>
<dbReference type="InterPro" id="IPR036942">
    <property type="entry name" value="Beta-barrel_TonB_sf"/>
</dbReference>
<dbReference type="PROSITE" id="PS52016">
    <property type="entry name" value="TONB_DEPENDENT_REC_3"/>
    <property type="match status" value="1"/>
</dbReference>
<dbReference type="Pfam" id="PF00593">
    <property type="entry name" value="TonB_dep_Rec_b-barrel"/>
    <property type="match status" value="1"/>
</dbReference>
<dbReference type="PANTHER" id="PTHR30069:SF29">
    <property type="entry name" value="HEMOGLOBIN AND HEMOGLOBIN-HAPTOGLOBIN-BINDING PROTEIN 1-RELATED"/>
    <property type="match status" value="1"/>
</dbReference>
<accession>A0A1I3AE62</accession>
<keyword evidence="16" id="KW-1185">Reference proteome</keyword>
<dbReference type="Pfam" id="PF07715">
    <property type="entry name" value="Plug"/>
    <property type="match status" value="1"/>
</dbReference>
<keyword evidence="4 10" id="KW-0812">Transmembrane</keyword>
<dbReference type="InterPro" id="IPR000531">
    <property type="entry name" value="Beta-barrel_TonB"/>
</dbReference>
<keyword evidence="5 12" id="KW-0732">Signal</keyword>
<dbReference type="InterPro" id="IPR008969">
    <property type="entry name" value="CarboxyPept-like_regulatory"/>
</dbReference>
<name>A0A1I3AE62_9SPHI</name>
<evidence type="ECO:0000256" key="12">
    <source>
        <dbReference type="SAM" id="SignalP"/>
    </source>
</evidence>
<feature type="domain" description="TonB-dependent receptor-like beta-barrel" evidence="13">
    <location>
        <begin position="496"/>
        <end position="996"/>
    </location>
</feature>